<organism evidence="10 11">
    <name type="scientific">Bifiguratus adelaidae</name>
    <dbReference type="NCBI Taxonomy" id="1938954"/>
    <lineage>
        <taxon>Eukaryota</taxon>
        <taxon>Fungi</taxon>
        <taxon>Fungi incertae sedis</taxon>
        <taxon>Mucoromycota</taxon>
        <taxon>Mucoromycotina</taxon>
        <taxon>Endogonomycetes</taxon>
        <taxon>Endogonales</taxon>
        <taxon>Endogonales incertae sedis</taxon>
        <taxon>Bifiguratus</taxon>
    </lineage>
</organism>
<evidence type="ECO:0000313" key="10">
    <source>
        <dbReference type="EMBL" id="OZJ05812.1"/>
    </source>
</evidence>
<evidence type="ECO:0000259" key="9">
    <source>
        <dbReference type="Pfam" id="PF10436"/>
    </source>
</evidence>
<evidence type="ECO:0000256" key="3">
    <source>
        <dbReference type="ARBA" id="ARBA00022741"/>
    </source>
</evidence>
<dbReference type="InterPro" id="IPR039028">
    <property type="entry name" value="BCKD/PDK"/>
</dbReference>
<dbReference type="OrthoDB" id="241648at2759"/>
<dbReference type="SUPFAM" id="SSF55874">
    <property type="entry name" value="ATPase domain of HSP90 chaperone/DNA topoisomerase II/histidine kinase"/>
    <property type="match status" value="1"/>
</dbReference>
<evidence type="ECO:0000256" key="5">
    <source>
        <dbReference type="ARBA" id="ARBA00022840"/>
    </source>
</evidence>
<keyword evidence="3 8" id="KW-0547">Nucleotide-binding</keyword>
<dbReference type="Gene3D" id="1.20.140.20">
    <property type="entry name" value="Alpha-ketoacid/pyruvate dehydrogenase kinase, N-terminal domain"/>
    <property type="match status" value="1"/>
</dbReference>
<evidence type="ECO:0000256" key="1">
    <source>
        <dbReference type="ARBA" id="ARBA00006155"/>
    </source>
</evidence>
<comment type="subcellular location">
    <subcellularLocation>
        <location evidence="8">Mitochondrion matrix</location>
    </subcellularLocation>
</comment>
<evidence type="ECO:0000256" key="8">
    <source>
        <dbReference type="RuleBase" id="RU366032"/>
    </source>
</evidence>
<keyword evidence="2 8" id="KW-0808">Transferase</keyword>
<dbReference type="GO" id="GO:0005524">
    <property type="term" value="F:ATP binding"/>
    <property type="evidence" value="ECO:0007669"/>
    <property type="project" value="UniProtKB-UniRule"/>
</dbReference>
<comment type="caution">
    <text evidence="10">The sequence shown here is derived from an EMBL/GenBank/DDBJ whole genome shotgun (WGS) entry which is preliminary data.</text>
</comment>
<dbReference type="SUPFAM" id="SSF69012">
    <property type="entry name" value="alpha-ketoacid dehydrogenase kinase, N-terminal domain"/>
    <property type="match status" value="1"/>
</dbReference>
<dbReference type="PANTHER" id="PTHR11947">
    <property type="entry name" value="PYRUVATE DEHYDROGENASE KINASE"/>
    <property type="match status" value="1"/>
</dbReference>
<dbReference type="GO" id="GO:0004740">
    <property type="term" value="F:pyruvate dehydrogenase (acetyl-transferring) kinase activity"/>
    <property type="evidence" value="ECO:0007669"/>
    <property type="project" value="UniProtKB-EC"/>
</dbReference>
<dbReference type="EMBL" id="MVBO01000009">
    <property type="protein sequence ID" value="OZJ05812.1"/>
    <property type="molecule type" value="Genomic_DNA"/>
</dbReference>
<keyword evidence="6 8" id="KW-0496">Mitochondrion</keyword>
<evidence type="ECO:0000313" key="11">
    <source>
        <dbReference type="Proteomes" id="UP000242875"/>
    </source>
</evidence>
<dbReference type="AlphaFoldDB" id="A0A261Y5D2"/>
<dbReference type="GO" id="GO:0005759">
    <property type="term" value="C:mitochondrial matrix"/>
    <property type="evidence" value="ECO:0007669"/>
    <property type="project" value="UniProtKB-SubCell"/>
</dbReference>
<protein>
    <recommendedName>
        <fullName evidence="8">Protein-serine/threonine kinase</fullName>
        <ecNumber evidence="8">2.7.11.-</ecNumber>
    </recommendedName>
</protein>
<keyword evidence="4 8" id="KW-0418">Kinase</keyword>
<reference evidence="10 11" key="1">
    <citation type="journal article" date="2017" name="Mycologia">
        <title>Bifiguratus adelaidae, gen. et sp. nov., a new member of Mucoromycotina in endophytic and soil-dwelling habitats.</title>
        <authorList>
            <person name="Torres-Cruz T.J."/>
            <person name="Billingsley Tobias T.L."/>
            <person name="Almatruk M."/>
            <person name="Hesse C."/>
            <person name="Kuske C.R."/>
            <person name="Desiro A."/>
            <person name="Benucci G.M."/>
            <person name="Bonito G."/>
            <person name="Stajich J.E."/>
            <person name="Dunlap C."/>
            <person name="Arnold A.E."/>
            <person name="Porras-Alfaro A."/>
        </authorList>
    </citation>
    <scope>NUCLEOTIDE SEQUENCE [LARGE SCALE GENOMIC DNA]</scope>
    <source>
        <strain evidence="10 11">AZ0501</strain>
    </source>
</reference>
<dbReference type="InterPro" id="IPR036890">
    <property type="entry name" value="HATPase_C_sf"/>
</dbReference>
<comment type="catalytic activity">
    <reaction evidence="7">
        <text>L-seryl-[pyruvate dehydrogenase E1 alpha subunit] + ATP = O-phospho-L-seryl-[pyruvate dehydrogenase E1 alpha subunit] + ADP + H(+)</text>
        <dbReference type="Rhea" id="RHEA:23052"/>
        <dbReference type="Rhea" id="RHEA-COMP:13689"/>
        <dbReference type="Rhea" id="RHEA-COMP:13690"/>
        <dbReference type="ChEBI" id="CHEBI:15378"/>
        <dbReference type="ChEBI" id="CHEBI:29999"/>
        <dbReference type="ChEBI" id="CHEBI:30616"/>
        <dbReference type="ChEBI" id="CHEBI:83421"/>
        <dbReference type="ChEBI" id="CHEBI:456216"/>
        <dbReference type="EC" id="2.7.11.2"/>
    </reaction>
</comment>
<evidence type="ECO:0000256" key="2">
    <source>
        <dbReference type="ARBA" id="ARBA00022679"/>
    </source>
</evidence>
<dbReference type="Proteomes" id="UP000242875">
    <property type="component" value="Unassembled WGS sequence"/>
</dbReference>
<name>A0A261Y5D2_9FUNG</name>
<gene>
    <name evidence="10" type="ORF">BZG36_00855</name>
</gene>
<dbReference type="Gene3D" id="3.30.565.10">
    <property type="entry name" value="Histidine kinase-like ATPase, C-terminal domain"/>
    <property type="match status" value="1"/>
</dbReference>
<keyword evidence="11" id="KW-1185">Reference proteome</keyword>
<keyword evidence="5 8" id="KW-0067">ATP-binding</keyword>
<evidence type="ECO:0000256" key="6">
    <source>
        <dbReference type="ARBA" id="ARBA00023128"/>
    </source>
</evidence>
<dbReference type="InterPro" id="IPR036784">
    <property type="entry name" value="AK/P_DHK_N_sf"/>
</dbReference>
<dbReference type="InterPro" id="IPR018955">
    <property type="entry name" value="BCDHK/PDK_N"/>
</dbReference>
<dbReference type="Pfam" id="PF10436">
    <property type="entry name" value="BCDHK_Adom3"/>
    <property type="match status" value="1"/>
</dbReference>
<proteinExistence type="inferred from homology"/>
<dbReference type="GO" id="GO:0010906">
    <property type="term" value="P:regulation of glucose metabolic process"/>
    <property type="evidence" value="ECO:0007669"/>
    <property type="project" value="TreeGrafter"/>
</dbReference>
<sequence length="417" mass="46502">MVVASQALNAVPKDVMSRLWTSKVTKVSLKQMYAVGRHVTDSKAKQTALLVPAQFLRHELPIRYTHAMRMLNSTQDLPHPSLAHTATFRSITQRYLEDISALIKMGPITNAEEEGRLTELLRRMLPRSRENMLSLANCFRELEDMYPNLDASAIDESRTQRFFDSIYGINLGTNLLMGEHLALHDEGRLLVSTLSPTDIAHQAAQDARKICARSTGIEAPEVQIIERSDKKIITTFVEEHLHRMLFETIKHSLRTTCERHVGPDIATSRTSTGKPSLPSVKVVVVSGGEDISIKISDEGGGMPESKTKKIWSYLDSVSLRNTPTLPDPNLPSSRLSYLDLPLCAPNHGLPFARLVARYFGGDLSLVSMEGYGTDAYLSLYRDATCLENWPDLHDESMSILFADHVETNDCKVLEASA</sequence>
<evidence type="ECO:0000256" key="7">
    <source>
        <dbReference type="ARBA" id="ARBA00048201"/>
    </source>
</evidence>
<evidence type="ECO:0000256" key="4">
    <source>
        <dbReference type="ARBA" id="ARBA00022777"/>
    </source>
</evidence>
<comment type="similarity">
    <text evidence="1 8">Belongs to the PDK/BCKDK protein kinase family.</text>
</comment>
<accession>A0A261Y5D2</accession>
<dbReference type="EC" id="2.7.11.-" evidence="8"/>
<dbReference type="PANTHER" id="PTHR11947:SF3">
    <property type="entry name" value="[PYRUVATE DEHYDROGENASE (ACETYL-TRANSFERRING)] KINASE, MITOCHONDRIAL"/>
    <property type="match status" value="1"/>
</dbReference>
<feature type="domain" description="Branched-chain alpha-ketoacid dehydrogenase kinase/Pyruvate dehydrogenase kinase N-terminal" evidence="9">
    <location>
        <begin position="26"/>
        <end position="186"/>
    </location>
</feature>